<feature type="domain" description="HTH lysR-type" evidence="5">
    <location>
        <begin position="1"/>
        <end position="61"/>
    </location>
</feature>
<dbReference type="Gene3D" id="1.10.10.10">
    <property type="entry name" value="Winged helix-like DNA-binding domain superfamily/Winged helix DNA-binding domain"/>
    <property type="match status" value="1"/>
</dbReference>
<dbReference type="FunFam" id="3.40.190.290:FF:000012">
    <property type="entry name" value="Transcriptional regulator, LysR family"/>
    <property type="match status" value="1"/>
</dbReference>
<dbReference type="InterPro" id="IPR000847">
    <property type="entry name" value="LysR_HTH_N"/>
</dbReference>
<comment type="caution">
    <text evidence="6">The sequence shown here is derived from an EMBL/GenBank/DDBJ whole genome shotgun (WGS) entry which is preliminary data.</text>
</comment>
<dbReference type="SUPFAM" id="SSF46785">
    <property type="entry name" value="Winged helix' DNA-binding domain"/>
    <property type="match status" value="1"/>
</dbReference>
<evidence type="ECO:0000256" key="2">
    <source>
        <dbReference type="ARBA" id="ARBA00023015"/>
    </source>
</evidence>
<gene>
    <name evidence="6" type="ORF">DI616_06835</name>
</gene>
<evidence type="ECO:0000256" key="3">
    <source>
        <dbReference type="ARBA" id="ARBA00023125"/>
    </source>
</evidence>
<dbReference type="Pfam" id="PF00126">
    <property type="entry name" value="HTH_1"/>
    <property type="match status" value="1"/>
</dbReference>
<dbReference type="Proteomes" id="UP000315344">
    <property type="component" value="Unassembled WGS sequence"/>
</dbReference>
<dbReference type="Pfam" id="PF03466">
    <property type="entry name" value="LysR_substrate"/>
    <property type="match status" value="1"/>
</dbReference>
<accession>A0A533IA27</accession>
<evidence type="ECO:0000313" key="7">
    <source>
        <dbReference type="Proteomes" id="UP000315344"/>
    </source>
</evidence>
<dbReference type="InterPro" id="IPR036388">
    <property type="entry name" value="WH-like_DNA-bd_sf"/>
</dbReference>
<dbReference type="InterPro" id="IPR005119">
    <property type="entry name" value="LysR_subst-bd"/>
</dbReference>
<evidence type="ECO:0000259" key="5">
    <source>
        <dbReference type="PROSITE" id="PS50931"/>
    </source>
</evidence>
<organism evidence="6 7">
    <name type="scientific">Paracoccus denitrificans</name>
    <dbReference type="NCBI Taxonomy" id="266"/>
    <lineage>
        <taxon>Bacteria</taxon>
        <taxon>Pseudomonadati</taxon>
        <taxon>Pseudomonadota</taxon>
        <taxon>Alphaproteobacteria</taxon>
        <taxon>Rhodobacterales</taxon>
        <taxon>Paracoccaceae</taxon>
        <taxon>Paracoccus</taxon>
    </lineage>
</organism>
<dbReference type="PRINTS" id="PR00039">
    <property type="entry name" value="HTHLYSR"/>
</dbReference>
<evidence type="ECO:0000256" key="1">
    <source>
        <dbReference type="ARBA" id="ARBA00009437"/>
    </source>
</evidence>
<dbReference type="PANTHER" id="PTHR30537:SF1">
    <property type="entry name" value="HTH-TYPE TRANSCRIPTIONAL REGULATOR PGRR"/>
    <property type="match status" value="1"/>
</dbReference>
<protein>
    <submittedName>
        <fullName evidence="6">LysR family transcriptional regulator</fullName>
    </submittedName>
</protein>
<dbReference type="InterPro" id="IPR036390">
    <property type="entry name" value="WH_DNA-bd_sf"/>
</dbReference>
<evidence type="ECO:0000256" key="4">
    <source>
        <dbReference type="ARBA" id="ARBA00023163"/>
    </source>
</evidence>
<name>A0A533IA27_PARDE</name>
<dbReference type="GO" id="GO:0006351">
    <property type="term" value="P:DNA-templated transcription"/>
    <property type="evidence" value="ECO:0007669"/>
    <property type="project" value="TreeGrafter"/>
</dbReference>
<proteinExistence type="inferred from homology"/>
<dbReference type="GO" id="GO:0043565">
    <property type="term" value="F:sequence-specific DNA binding"/>
    <property type="evidence" value="ECO:0007669"/>
    <property type="project" value="TreeGrafter"/>
</dbReference>
<dbReference type="PROSITE" id="PS50931">
    <property type="entry name" value="HTH_LYSR"/>
    <property type="match status" value="1"/>
</dbReference>
<dbReference type="CDD" id="cd08474">
    <property type="entry name" value="PBP2_CrgA_like_5"/>
    <property type="match status" value="1"/>
</dbReference>
<keyword evidence="3" id="KW-0238">DNA-binding</keyword>
<reference evidence="6 7" key="1">
    <citation type="journal article" date="2017" name="Nat. Commun.">
        <title>In situ click chemistry generation of cyclooxygenase-2 inhibitors.</title>
        <authorList>
            <person name="Bhardwaj A."/>
            <person name="Kaur J."/>
            <person name="Wuest M."/>
            <person name="Wuest F."/>
        </authorList>
    </citation>
    <scope>NUCLEOTIDE SEQUENCE [LARGE SCALE GENOMIC DNA]</scope>
    <source>
        <strain evidence="6">S2_012_000_R3_94</strain>
    </source>
</reference>
<keyword evidence="4" id="KW-0804">Transcription</keyword>
<dbReference type="FunFam" id="1.10.10.10:FF:000001">
    <property type="entry name" value="LysR family transcriptional regulator"/>
    <property type="match status" value="1"/>
</dbReference>
<dbReference type="InterPro" id="IPR058163">
    <property type="entry name" value="LysR-type_TF_proteobact-type"/>
</dbReference>
<comment type="similarity">
    <text evidence="1">Belongs to the LysR transcriptional regulatory family.</text>
</comment>
<dbReference type="SUPFAM" id="SSF53850">
    <property type="entry name" value="Periplasmic binding protein-like II"/>
    <property type="match status" value="1"/>
</dbReference>
<dbReference type="Gene3D" id="3.40.190.290">
    <property type="match status" value="1"/>
</dbReference>
<keyword evidence="2" id="KW-0805">Transcription regulation</keyword>
<evidence type="ECO:0000313" key="6">
    <source>
        <dbReference type="EMBL" id="TKW67357.1"/>
    </source>
</evidence>
<dbReference type="EMBL" id="VAFL01000004">
    <property type="protein sequence ID" value="TKW67357.1"/>
    <property type="molecule type" value="Genomic_DNA"/>
</dbReference>
<dbReference type="AlphaFoldDB" id="A0A533IA27"/>
<dbReference type="GO" id="GO:0003700">
    <property type="term" value="F:DNA-binding transcription factor activity"/>
    <property type="evidence" value="ECO:0007669"/>
    <property type="project" value="InterPro"/>
</dbReference>
<dbReference type="PANTHER" id="PTHR30537">
    <property type="entry name" value="HTH-TYPE TRANSCRIPTIONAL REGULATOR"/>
    <property type="match status" value="1"/>
</dbReference>
<sequence length="297" mass="33516">MQRKDITDLIAFLEVAREQSFTKAAARLGVSQSALSHTVRNLEERLDIRLLTRTTRSVSPTEAGERLLNRIGPHFEEIASELDGLSALRDDVAGTIRITAGDYQIRQFLWPKLRDFLREFPNVNIEVSVDYGLQDIVAERFDAGVRLGSQVARDMIATRISPDIRFVVIGAPSYFETRPIPVTPTDLTEHQCINLRLSTHGGLYAWELEKDGHELSVRVEGRLVFNNIYDVIDAARDGFGLAFVPEDLVRADVEAGALQVVMEDHAPVWEGFHLYYPSRRQHAPAFAELVKALRHRS</sequence>